<keyword evidence="1" id="KW-0472">Membrane</keyword>
<name>A0A4U1BMF3_9GAMM</name>
<accession>A0A4U1BMF3</accession>
<keyword evidence="3" id="KW-1185">Reference proteome</keyword>
<gene>
    <name evidence="2" type="ORF">FCL42_13135</name>
</gene>
<proteinExistence type="predicted"/>
<dbReference type="Proteomes" id="UP000305675">
    <property type="component" value="Unassembled WGS sequence"/>
</dbReference>
<sequence length="63" mass="7241">MWLVVSILSFGFFAVQAFKTGMPVRRWALAGLVAGPAVWPLFQVHLKRAQKRNWQPNYVRLNA</sequence>
<dbReference type="EMBL" id="SWCJ01000010">
    <property type="protein sequence ID" value="TKB53898.1"/>
    <property type="molecule type" value="Genomic_DNA"/>
</dbReference>
<evidence type="ECO:0000256" key="1">
    <source>
        <dbReference type="SAM" id="Phobius"/>
    </source>
</evidence>
<dbReference type="AlphaFoldDB" id="A0A4U1BMF3"/>
<evidence type="ECO:0000313" key="3">
    <source>
        <dbReference type="Proteomes" id="UP000305675"/>
    </source>
</evidence>
<protein>
    <submittedName>
        <fullName evidence="2">Uncharacterized protein</fullName>
    </submittedName>
</protein>
<keyword evidence="1" id="KW-0812">Transmembrane</keyword>
<reference evidence="2 3" key="1">
    <citation type="submission" date="2019-04" db="EMBL/GenBank/DDBJ databases">
        <authorList>
            <person name="Hwang J.C."/>
        </authorList>
    </citation>
    <scope>NUCLEOTIDE SEQUENCE [LARGE SCALE GENOMIC DNA]</scope>
    <source>
        <strain evidence="2 3">IMCC35002</strain>
    </source>
</reference>
<keyword evidence="1" id="KW-1133">Transmembrane helix</keyword>
<dbReference type="OrthoDB" id="5772022at2"/>
<feature type="transmembrane region" description="Helical" evidence="1">
    <location>
        <begin position="27"/>
        <end position="46"/>
    </location>
</feature>
<evidence type="ECO:0000313" key="2">
    <source>
        <dbReference type="EMBL" id="TKB53898.1"/>
    </source>
</evidence>
<comment type="caution">
    <text evidence="2">The sequence shown here is derived from an EMBL/GenBank/DDBJ whole genome shotgun (WGS) entry which is preliminary data.</text>
</comment>
<organism evidence="2 3">
    <name type="scientific">Ferrimonas aestuarii</name>
    <dbReference type="NCBI Taxonomy" id="2569539"/>
    <lineage>
        <taxon>Bacteria</taxon>
        <taxon>Pseudomonadati</taxon>
        <taxon>Pseudomonadota</taxon>
        <taxon>Gammaproteobacteria</taxon>
        <taxon>Alteromonadales</taxon>
        <taxon>Ferrimonadaceae</taxon>
        <taxon>Ferrimonas</taxon>
    </lineage>
</organism>